<evidence type="ECO:0000256" key="1">
    <source>
        <dbReference type="ARBA" id="ARBA00004651"/>
    </source>
</evidence>
<evidence type="ECO:0000256" key="5">
    <source>
        <dbReference type="ARBA" id="ARBA00022989"/>
    </source>
</evidence>
<dbReference type="GO" id="GO:0070782">
    <property type="term" value="P:phosphatidylserine exposure on apoptotic cell surface"/>
    <property type="evidence" value="ECO:0007669"/>
    <property type="project" value="TreeGrafter"/>
</dbReference>
<evidence type="ECO:0000256" key="2">
    <source>
        <dbReference type="ARBA" id="ARBA00008789"/>
    </source>
</evidence>
<organism evidence="9 10">
    <name type="scientific">Ignelater luminosus</name>
    <name type="common">Cucubano</name>
    <name type="synonym">Pyrophorus luminosus</name>
    <dbReference type="NCBI Taxonomy" id="2038154"/>
    <lineage>
        <taxon>Eukaryota</taxon>
        <taxon>Metazoa</taxon>
        <taxon>Ecdysozoa</taxon>
        <taxon>Arthropoda</taxon>
        <taxon>Hexapoda</taxon>
        <taxon>Insecta</taxon>
        <taxon>Pterygota</taxon>
        <taxon>Neoptera</taxon>
        <taxon>Endopterygota</taxon>
        <taxon>Coleoptera</taxon>
        <taxon>Polyphaga</taxon>
        <taxon>Elateriformia</taxon>
        <taxon>Elateroidea</taxon>
        <taxon>Elateridae</taxon>
        <taxon>Agrypninae</taxon>
        <taxon>Pyrophorini</taxon>
        <taxon>Ignelater</taxon>
    </lineage>
</organism>
<feature type="transmembrane region" description="Helical" evidence="7">
    <location>
        <begin position="67"/>
        <end position="90"/>
    </location>
</feature>
<feature type="region of interest" description="Disordered" evidence="8">
    <location>
        <begin position="287"/>
        <end position="313"/>
    </location>
</feature>
<accession>A0A8K0GBT5</accession>
<dbReference type="Proteomes" id="UP000801492">
    <property type="component" value="Unassembled WGS sequence"/>
</dbReference>
<comment type="subcellular location">
    <subcellularLocation>
        <location evidence="1">Cell membrane</location>
        <topology evidence="1">Multi-pass membrane protein</topology>
    </subcellularLocation>
    <subcellularLocation>
        <location evidence="7">Membrane</location>
        <topology evidence="7">Multi-pass membrane protein</topology>
    </subcellularLocation>
</comment>
<comment type="caution">
    <text evidence="9">The sequence shown here is derived from an EMBL/GenBank/DDBJ whole genome shotgun (WGS) entry which is preliminary data.</text>
</comment>
<evidence type="ECO:0000256" key="4">
    <source>
        <dbReference type="ARBA" id="ARBA00022692"/>
    </source>
</evidence>
<evidence type="ECO:0000256" key="8">
    <source>
        <dbReference type="SAM" id="MobiDB-lite"/>
    </source>
</evidence>
<evidence type="ECO:0000256" key="7">
    <source>
        <dbReference type="RuleBase" id="RU910716"/>
    </source>
</evidence>
<dbReference type="GO" id="GO:0005886">
    <property type="term" value="C:plasma membrane"/>
    <property type="evidence" value="ECO:0007669"/>
    <property type="project" value="UniProtKB-SubCell"/>
</dbReference>
<dbReference type="InterPro" id="IPR018629">
    <property type="entry name" value="XK-rel"/>
</dbReference>
<keyword evidence="6 7" id="KW-0472">Membrane</keyword>
<feature type="transmembrane region" description="Helical" evidence="7">
    <location>
        <begin position="35"/>
        <end position="55"/>
    </location>
</feature>
<dbReference type="GO" id="GO:1902742">
    <property type="term" value="P:apoptotic process involved in development"/>
    <property type="evidence" value="ECO:0007669"/>
    <property type="project" value="TreeGrafter"/>
</dbReference>
<dbReference type="GO" id="GO:0043652">
    <property type="term" value="P:engulfment of apoptotic cell"/>
    <property type="evidence" value="ECO:0007669"/>
    <property type="project" value="TreeGrafter"/>
</dbReference>
<evidence type="ECO:0000313" key="10">
    <source>
        <dbReference type="Proteomes" id="UP000801492"/>
    </source>
</evidence>
<feature type="transmembrane region" description="Helical" evidence="7">
    <location>
        <begin position="458"/>
        <end position="479"/>
    </location>
</feature>
<name>A0A8K0GBT5_IGNLU</name>
<proteinExistence type="inferred from homology"/>
<evidence type="ECO:0000313" key="9">
    <source>
        <dbReference type="EMBL" id="KAF2898950.1"/>
    </source>
</evidence>
<keyword evidence="4 7" id="KW-0812">Transmembrane</keyword>
<feature type="transmembrane region" description="Helical" evidence="7">
    <location>
        <begin position="432"/>
        <end position="451"/>
    </location>
</feature>
<gene>
    <name evidence="9" type="ORF">ILUMI_07211</name>
</gene>
<protein>
    <recommendedName>
        <fullName evidence="7">XK-related protein</fullName>
    </recommendedName>
</protein>
<dbReference type="OrthoDB" id="8190653at2759"/>
<dbReference type="EMBL" id="VTPC01003153">
    <property type="protein sequence ID" value="KAF2898950.1"/>
    <property type="molecule type" value="Genomic_DNA"/>
</dbReference>
<dbReference type="PANTHER" id="PTHR16024">
    <property type="entry name" value="XK-RELATED PROTEIN"/>
    <property type="match status" value="1"/>
</dbReference>
<dbReference type="Pfam" id="PF09815">
    <property type="entry name" value="XK-related"/>
    <property type="match status" value="2"/>
</dbReference>
<feature type="transmembrane region" description="Helical" evidence="7">
    <location>
        <begin position="403"/>
        <end position="420"/>
    </location>
</feature>
<dbReference type="InterPro" id="IPR050895">
    <property type="entry name" value="XK-related_scramblase"/>
</dbReference>
<keyword evidence="3" id="KW-1003">Cell membrane</keyword>
<comment type="similarity">
    <text evidence="2 7">Belongs to the XK family.</text>
</comment>
<reference evidence="9" key="1">
    <citation type="submission" date="2019-08" db="EMBL/GenBank/DDBJ databases">
        <title>The genome of the North American firefly Photinus pyralis.</title>
        <authorList>
            <consortium name="Photinus pyralis genome working group"/>
            <person name="Fallon T.R."/>
            <person name="Sander Lower S.E."/>
            <person name="Weng J.-K."/>
        </authorList>
    </citation>
    <scope>NUCLEOTIDE SEQUENCE</scope>
    <source>
        <strain evidence="9">TRF0915ILg1</strain>
        <tissue evidence="9">Whole body</tissue>
    </source>
</reference>
<keyword evidence="10" id="KW-1185">Reference proteome</keyword>
<feature type="transmembrane region" description="Helical" evidence="7">
    <location>
        <begin position="491"/>
        <end position="514"/>
    </location>
</feature>
<evidence type="ECO:0000256" key="6">
    <source>
        <dbReference type="ARBA" id="ARBA00023136"/>
    </source>
</evidence>
<feature type="transmembrane region" description="Helical" evidence="7">
    <location>
        <begin position="378"/>
        <end position="398"/>
    </location>
</feature>
<dbReference type="AlphaFoldDB" id="A0A8K0GBT5"/>
<dbReference type="PANTHER" id="PTHR16024:SF27">
    <property type="entry name" value="XK-RELATED PROTEIN"/>
    <property type="match status" value="1"/>
</dbReference>
<sequence length="531" mass="63079">MMTLRQNKPEKEIVINPTVLGYEVDTRQNVIANHLVPSIIGCLFYIIHFACDFTVAYRHFREDNSVWGSLTIFFMFLPVLGCYILIISSWELWPEYEKCGLTNVKWVLLKTAQHMYFPVWSMWRYAERIFWSIEGMRTTDEEERENIMKTLNAPRTIELYFFLQGYLQAVSQILFQMHILMHYVGEMEKQTIDALALSIIMSVAQMAKVTTLYQRFKSQKLAGKHYPWFKPYKLTYDSTVDHVVRRSIVTYRCRPSTICNTQGNNVERNSQGQPILRDSQNEVVTLRERENTDENSQSSKALERRRSSDFYEQPTQSLLEKVKHENVEFGRESSIVDGPERLLLKYEDVTETDFFNPKRLLEIKGLPDDEPAGRLVSFLWWFCFLLARMLAISSFAYFYPTEIIWILSSHFILVVVLLVYDAKTDEVKRAKAIFFIFIGYVYLFCLIEFKIKFKKVKFIYNLFFTLVFLENFVMVGVWWFRDMEDILNDWWYKYIFYVIITCSVFSFVSMIMYVKVFKPNKVTVDVLTQQK</sequence>
<keyword evidence="5 7" id="KW-1133">Transmembrane helix</keyword>
<evidence type="ECO:0000256" key="3">
    <source>
        <dbReference type="ARBA" id="ARBA00022475"/>
    </source>
</evidence>